<comment type="caution">
    <text evidence="1">The sequence shown here is derived from an EMBL/GenBank/DDBJ whole genome shotgun (WGS) entry which is preliminary data.</text>
</comment>
<accession>A0A4R6X9F4</accession>
<name>A0A4R6X9F4_9GAMM</name>
<dbReference type="EMBL" id="SNZA01000002">
    <property type="protein sequence ID" value="TDR14054.1"/>
    <property type="molecule type" value="Genomic_DNA"/>
</dbReference>
<keyword evidence="2" id="KW-1185">Reference proteome</keyword>
<evidence type="ECO:0000313" key="2">
    <source>
        <dbReference type="Proteomes" id="UP000295729"/>
    </source>
</evidence>
<dbReference type="AlphaFoldDB" id="A0A4R6X9F4"/>
<dbReference type="Proteomes" id="UP000295729">
    <property type="component" value="Unassembled WGS sequence"/>
</dbReference>
<organism evidence="1 2">
    <name type="scientific">Marinomonas communis</name>
    <dbReference type="NCBI Taxonomy" id="28254"/>
    <lineage>
        <taxon>Bacteria</taxon>
        <taxon>Pseudomonadati</taxon>
        <taxon>Pseudomonadota</taxon>
        <taxon>Gammaproteobacteria</taxon>
        <taxon>Oceanospirillales</taxon>
        <taxon>Oceanospirillaceae</taxon>
        <taxon>Marinomonas</taxon>
    </lineage>
</organism>
<proteinExistence type="predicted"/>
<reference evidence="1 2" key="1">
    <citation type="submission" date="2019-03" db="EMBL/GenBank/DDBJ databases">
        <title>Genomic Encyclopedia of Type Strains, Phase IV (KMG-IV): sequencing the most valuable type-strain genomes for metagenomic binning, comparative biology and taxonomic classification.</title>
        <authorList>
            <person name="Goeker M."/>
        </authorList>
    </citation>
    <scope>NUCLEOTIDE SEQUENCE [LARGE SCALE GENOMIC DNA]</scope>
    <source>
        <strain evidence="1 2">DSM 5604</strain>
    </source>
</reference>
<gene>
    <name evidence="1" type="ORF">C8D85_1587</name>
</gene>
<sequence>MQFKYLESTRIKRIESLVGPRCAREQPRILCRNALRLIAVGLSFQAFNSLAQLLRFVPQLETSARIKRMESLVGLRCAREQPCILCCKELRLIASGWSFHAIQLFKKARESNAWNL</sequence>
<dbReference type="RefSeq" id="WP_133561382.1">
    <property type="nucleotide sequence ID" value="NZ_SNZA01000002.1"/>
</dbReference>
<evidence type="ECO:0000313" key="1">
    <source>
        <dbReference type="EMBL" id="TDR14054.1"/>
    </source>
</evidence>
<protein>
    <submittedName>
        <fullName evidence="1">Uncharacterized protein</fullName>
    </submittedName>
</protein>